<evidence type="ECO:0000256" key="2">
    <source>
        <dbReference type="SAM" id="SignalP"/>
    </source>
</evidence>
<dbReference type="OrthoDB" id="7476388at2759"/>
<dbReference type="RefSeq" id="XP_026754404.2">
    <property type="nucleotide sequence ID" value="XM_026898603.3"/>
</dbReference>
<name>A0A6J1WJM1_GALME</name>
<keyword evidence="1" id="KW-0472">Membrane</keyword>
<keyword evidence="1" id="KW-1133">Transmembrane helix</keyword>
<dbReference type="GeneID" id="113514514"/>
<dbReference type="Pfam" id="PF07898">
    <property type="entry name" value="DUF1676"/>
    <property type="match status" value="1"/>
</dbReference>
<dbReference type="KEGG" id="gmw:113514514"/>
<feature type="chain" id="PRO_5026960703" evidence="2">
    <location>
        <begin position="26"/>
        <end position="287"/>
    </location>
</feature>
<keyword evidence="3" id="KW-1185">Reference proteome</keyword>
<evidence type="ECO:0000313" key="4">
    <source>
        <dbReference type="RefSeq" id="XP_026754404.2"/>
    </source>
</evidence>
<reference evidence="4" key="1">
    <citation type="submission" date="2025-08" db="UniProtKB">
        <authorList>
            <consortium name="RefSeq"/>
        </authorList>
    </citation>
    <scope>IDENTIFICATION</scope>
    <source>
        <tissue evidence="4">Whole larvae</tissue>
    </source>
</reference>
<dbReference type="InterPro" id="IPR012464">
    <property type="entry name" value="DUF1676"/>
</dbReference>
<dbReference type="Proteomes" id="UP001652740">
    <property type="component" value="Unplaced"/>
</dbReference>
<gene>
    <name evidence="4" type="primary">LOC113514514</name>
</gene>
<evidence type="ECO:0000313" key="3">
    <source>
        <dbReference type="Proteomes" id="UP001652740"/>
    </source>
</evidence>
<organism evidence="3 4">
    <name type="scientific">Galleria mellonella</name>
    <name type="common">Greater wax moth</name>
    <dbReference type="NCBI Taxonomy" id="7137"/>
    <lineage>
        <taxon>Eukaryota</taxon>
        <taxon>Metazoa</taxon>
        <taxon>Ecdysozoa</taxon>
        <taxon>Arthropoda</taxon>
        <taxon>Hexapoda</taxon>
        <taxon>Insecta</taxon>
        <taxon>Pterygota</taxon>
        <taxon>Neoptera</taxon>
        <taxon>Endopterygota</taxon>
        <taxon>Lepidoptera</taxon>
        <taxon>Glossata</taxon>
        <taxon>Ditrysia</taxon>
        <taxon>Pyraloidea</taxon>
        <taxon>Pyralidae</taxon>
        <taxon>Galleriinae</taxon>
        <taxon>Galleria</taxon>
    </lineage>
</organism>
<dbReference type="InParanoid" id="A0A6J1WJM1"/>
<accession>A0A6J1WJM1</accession>
<feature type="signal peptide" evidence="2">
    <location>
        <begin position="1"/>
        <end position="25"/>
    </location>
</feature>
<evidence type="ECO:0000256" key="1">
    <source>
        <dbReference type="SAM" id="Phobius"/>
    </source>
</evidence>
<dbReference type="AlphaFoldDB" id="A0A6J1WJM1"/>
<protein>
    <submittedName>
        <fullName evidence="4">Uncharacterized protein LOC113514514</fullName>
    </submittedName>
</protein>
<sequence>MKMEIHMKLPFQTIVVFCFVILSSAKEDYENKLTKLWSLSSASNRDGSAIVNVTSASIVIQPTSYSSNQVPQRQSRITKYAFKPRAIPLRRSEQPSQVERSVYYSQDNVNKYKTETLFPGNYFPIAQEKSNKNLTQDFPYKPLDSEPFHPKAIPLIRSQEFQRRSLDVDEEPIIEKPEGFSEATASRRSLSYVLGLGDSAEIEEEDEDEDDILEDEAERKKGVKKPKYKKKKLKKYVLPLLLAYKMKYFALVPVMIGGLILLIGATGLAGFFFALFAAVMGLQKGGY</sequence>
<keyword evidence="1" id="KW-0812">Transmembrane</keyword>
<keyword evidence="2" id="KW-0732">Signal</keyword>
<feature type="transmembrane region" description="Helical" evidence="1">
    <location>
        <begin position="262"/>
        <end position="282"/>
    </location>
</feature>
<proteinExistence type="predicted"/>